<protein>
    <recommendedName>
        <fullName evidence="3">Transposase Tc1-like domain-containing protein</fullName>
    </recommendedName>
</protein>
<dbReference type="Ensembl" id="ENSCCRT00015088909.1">
    <property type="protein sequence ID" value="ENSCCRP00015086116.1"/>
    <property type="gene ID" value="ENSCCRG00015034737.1"/>
</dbReference>
<organism evidence="1 2">
    <name type="scientific">Cyprinus carpio</name>
    <name type="common">Common carp</name>
    <dbReference type="NCBI Taxonomy" id="7962"/>
    <lineage>
        <taxon>Eukaryota</taxon>
        <taxon>Metazoa</taxon>
        <taxon>Chordata</taxon>
        <taxon>Craniata</taxon>
        <taxon>Vertebrata</taxon>
        <taxon>Euteleostomi</taxon>
        <taxon>Actinopterygii</taxon>
        <taxon>Neopterygii</taxon>
        <taxon>Teleostei</taxon>
        <taxon>Ostariophysi</taxon>
        <taxon>Cypriniformes</taxon>
        <taxon>Cyprinidae</taxon>
        <taxon>Cyprininae</taxon>
        <taxon>Cyprinus</taxon>
    </lineage>
</organism>
<sequence>MIAKMAKTQPIISSRVIRESLKLPLSTVTIRRRLCEAKHVLKRLQYAKEHTDWPKEKWHNSTL</sequence>
<dbReference type="AlphaFoldDB" id="A0A8C1ZKA5"/>
<accession>A0A8C1ZKA5</accession>
<evidence type="ECO:0000313" key="1">
    <source>
        <dbReference type="Ensembl" id="ENSCCRP00015086116.1"/>
    </source>
</evidence>
<dbReference type="Proteomes" id="UP000694700">
    <property type="component" value="Unplaced"/>
</dbReference>
<proteinExistence type="predicted"/>
<evidence type="ECO:0008006" key="3">
    <source>
        <dbReference type="Google" id="ProtNLM"/>
    </source>
</evidence>
<reference evidence="1" key="1">
    <citation type="submission" date="2025-08" db="UniProtKB">
        <authorList>
            <consortium name="Ensembl"/>
        </authorList>
    </citation>
    <scope>IDENTIFICATION</scope>
</reference>
<evidence type="ECO:0000313" key="2">
    <source>
        <dbReference type="Proteomes" id="UP000694700"/>
    </source>
</evidence>
<name>A0A8C1ZKA5_CYPCA</name>